<dbReference type="GO" id="GO:0015031">
    <property type="term" value="P:protein transport"/>
    <property type="evidence" value="ECO:0007669"/>
    <property type="project" value="UniProtKB-KW"/>
</dbReference>
<evidence type="ECO:0000256" key="12">
    <source>
        <dbReference type="SAM" id="MobiDB-lite"/>
    </source>
</evidence>
<evidence type="ECO:0000256" key="5">
    <source>
        <dbReference type="ARBA" id="ARBA00022692"/>
    </source>
</evidence>
<dbReference type="OrthoDB" id="5598305at2759"/>
<feature type="compositionally biased region" description="Pro residues" evidence="12">
    <location>
        <begin position="244"/>
        <end position="255"/>
    </location>
</feature>
<evidence type="ECO:0000256" key="2">
    <source>
        <dbReference type="ARBA" id="ARBA00006355"/>
    </source>
</evidence>
<evidence type="ECO:0000313" key="14">
    <source>
        <dbReference type="Proteomes" id="UP000578531"/>
    </source>
</evidence>
<evidence type="ECO:0000256" key="4">
    <source>
        <dbReference type="ARBA" id="ARBA00022448"/>
    </source>
</evidence>
<keyword evidence="10" id="KW-0496">Mitochondrion</keyword>
<evidence type="ECO:0000256" key="7">
    <source>
        <dbReference type="ARBA" id="ARBA00022927"/>
    </source>
</evidence>
<proteinExistence type="inferred from homology"/>
<evidence type="ECO:0000256" key="6">
    <source>
        <dbReference type="ARBA" id="ARBA00022792"/>
    </source>
</evidence>
<keyword evidence="7" id="KW-0653">Protein transport</keyword>
<dbReference type="RefSeq" id="XP_037166021.1">
    <property type="nucleotide sequence ID" value="XM_037306897.1"/>
</dbReference>
<dbReference type="Pfam" id="PF11711">
    <property type="entry name" value="Tim54"/>
    <property type="match status" value="2"/>
</dbReference>
<sequence length="444" mass="49771">MTEKPPSKDASPAASSKAAGNPALRMMGLPNFKFKLPSRNWLIFGTITGSFTSTLLYDRYHKRKAQRKWCTLVSHLAQEPLPVNMMPRRITIFLTAPPGDGLRVSRDHFHEYIKPILVAGAMDWDVVEGRREGEVRAGLAEKIRKLRKRNGETSQAESSEESQEDLYQEMRKMAGIKDWDGVQGDLVLGRHTWKEYIRGLHEGWLGPLDEVQPPEPETTDLQPLAPHSPDSPLPEMPASGTPSSSPPQTDPPTPELPSEKPTGKPENTTHHASLHYAFRICVFASGSHAPYFPLPITAPLVLASHSRPFTQSTDFASATDPDDDASPSMNDQTESAVTQIKEVWEQEVVLREEESEWHKSAWKSNEEGDMRERVWQERMVVDGRIGSRMKCFELRNGQEEEAAKLDAAKRQEDEGYVERAKKWAGLGSKEKPGWETGLEGDESA</sequence>
<name>A0A8H6FXP8_9LECA</name>
<evidence type="ECO:0000256" key="3">
    <source>
        <dbReference type="ARBA" id="ARBA00020796"/>
    </source>
</evidence>
<evidence type="ECO:0000256" key="9">
    <source>
        <dbReference type="ARBA" id="ARBA00023010"/>
    </source>
</evidence>
<protein>
    <recommendedName>
        <fullName evidence="3">Mitochondrial import inner membrane translocase subunit TIM54</fullName>
    </recommendedName>
</protein>
<keyword evidence="4" id="KW-0813">Transport</keyword>
<evidence type="ECO:0000313" key="13">
    <source>
        <dbReference type="EMBL" id="KAF6236688.1"/>
    </source>
</evidence>
<evidence type="ECO:0000256" key="11">
    <source>
        <dbReference type="ARBA" id="ARBA00023136"/>
    </source>
</evidence>
<feature type="region of interest" description="Disordered" evidence="12">
    <location>
        <begin position="207"/>
        <end position="269"/>
    </location>
</feature>
<reference evidence="13 14" key="1">
    <citation type="journal article" date="2020" name="Genomics">
        <title>Complete, high-quality genomes from long-read metagenomic sequencing of two wolf lichen thalli reveals enigmatic genome architecture.</title>
        <authorList>
            <person name="McKenzie S.K."/>
            <person name="Walston R.F."/>
            <person name="Allen J.L."/>
        </authorList>
    </citation>
    <scope>NUCLEOTIDE SEQUENCE [LARGE SCALE GENOMIC DNA]</scope>
    <source>
        <strain evidence="13">WasteWater2</strain>
    </source>
</reference>
<keyword evidence="5" id="KW-0812">Transmembrane</keyword>
<dbReference type="InterPro" id="IPR021056">
    <property type="entry name" value="Mt_import_IM_translocase_Tim54"/>
</dbReference>
<accession>A0A8H6FXP8</accession>
<evidence type="ECO:0000256" key="1">
    <source>
        <dbReference type="ARBA" id="ARBA00004434"/>
    </source>
</evidence>
<feature type="region of interest" description="Disordered" evidence="12">
    <location>
        <begin position="312"/>
        <end position="333"/>
    </location>
</feature>
<feature type="compositionally biased region" description="Basic and acidic residues" evidence="12">
    <location>
        <begin position="257"/>
        <end position="269"/>
    </location>
</feature>
<evidence type="ECO:0000256" key="8">
    <source>
        <dbReference type="ARBA" id="ARBA00022989"/>
    </source>
</evidence>
<keyword evidence="9" id="KW-0811">Translocation</keyword>
<organism evidence="13 14">
    <name type="scientific">Letharia columbiana</name>
    <dbReference type="NCBI Taxonomy" id="112416"/>
    <lineage>
        <taxon>Eukaryota</taxon>
        <taxon>Fungi</taxon>
        <taxon>Dikarya</taxon>
        <taxon>Ascomycota</taxon>
        <taxon>Pezizomycotina</taxon>
        <taxon>Lecanoromycetes</taxon>
        <taxon>OSLEUM clade</taxon>
        <taxon>Lecanoromycetidae</taxon>
        <taxon>Lecanorales</taxon>
        <taxon>Lecanorineae</taxon>
        <taxon>Parmeliaceae</taxon>
        <taxon>Letharia</taxon>
    </lineage>
</organism>
<feature type="region of interest" description="Disordered" evidence="12">
    <location>
        <begin position="424"/>
        <end position="444"/>
    </location>
</feature>
<comment type="subcellular location">
    <subcellularLocation>
        <location evidence="1">Mitochondrion inner membrane</location>
        <topology evidence="1">Single-pass membrane protein</topology>
    </subcellularLocation>
</comment>
<dbReference type="AlphaFoldDB" id="A0A8H6FXP8"/>
<keyword evidence="8" id="KW-1133">Transmembrane helix</keyword>
<comment type="caution">
    <text evidence="13">The sequence shown here is derived from an EMBL/GenBank/DDBJ whole genome shotgun (WGS) entry which is preliminary data.</text>
</comment>
<dbReference type="Proteomes" id="UP000578531">
    <property type="component" value="Unassembled WGS sequence"/>
</dbReference>
<dbReference type="GO" id="GO:0005743">
    <property type="term" value="C:mitochondrial inner membrane"/>
    <property type="evidence" value="ECO:0007669"/>
    <property type="project" value="UniProtKB-SubCell"/>
</dbReference>
<comment type="similarity">
    <text evidence="2">Belongs to the TIM54 family.</text>
</comment>
<keyword evidence="14" id="KW-1185">Reference proteome</keyword>
<keyword evidence="11" id="KW-0472">Membrane</keyword>
<keyword evidence="6" id="KW-0999">Mitochondrion inner membrane</keyword>
<evidence type="ECO:0000256" key="10">
    <source>
        <dbReference type="ARBA" id="ARBA00023128"/>
    </source>
</evidence>
<gene>
    <name evidence="13" type="ORF">HO173_004979</name>
</gene>
<dbReference type="GeneID" id="59286643"/>
<dbReference type="EMBL" id="JACCJC010000017">
    <property type="protein sequence ID" value="KAF6236688.1"/>
    <property type="molecule type" value="Genomic_DNA"/>
</dbReference>